<comment type="caution">
    <text evidence="1">The sequence shown here is derived from an EMBL/GenBank/DDBJ whole genome shotgun (WGS) entry which is preliminary data.</text>
</comment>
<evidence type="ECO:0000313" key="1">
    <source>
        <dbReference type="EMBL" id="KAI5664530.1"/>
    </source>
</evidence>
<protein>
    <submittedName>
        <fullName evidence="1">Uncharacterized protein</fullName>
    </submittedName>
</protein>
<evidence type="ECO:0000313" key="2">
    <source>
        <dbReference type="Proteomes" id="UP001060085"/>
    </source>
</evidence>
<gene>
    <name evidence="1" type="ORF">M9H77_23853</name>
</gene>
<dbReference type="EMBL" id="CM044705">
    <property type="protein sequence ID" value="KAI5664530.1"/>
    <property type="molecule type" value="Genomic_DNA"/>
</dbReference>
<dbReference type="Proteomes" id="UP001060085">
    <property type="component" value="Linkage Group LG05"/>
</dbReference>
<keyword evidence="2" id="KW-1185">Reference proteome</keyword>
<sequence>MKTSFRPGLNFGENQVNGRVSELHYTLLVPRTWVSSDDVDRFLTLRIDPLEEGRSTMKAWPNRLTQDHQGPNLSRLSTLVVSSLLKIFAAYFVYIPPACLEAPHWAPNQFDVQFALKEEVYRAFSTEPNLVNAGNNKLRESSVEAIPGPETSIGVFNKYNIETTLLLALFKAITLERVIQIYLGKVSKFDILDSSRSRDNDSSSLLHRASSLTTCSLVVAAVEELATSSFPFYSKGLQSLEQAQMYHTEVLYIQDEMNIDGASIPIYCKGVRRVDTSRGRSLFFSFNLHLELVGSYQGSYLSIGSELRPSNLFDHTKIHLSLGVDFIGGKYLVVRDVRSLFVTYSCIHWANIKGKLSPERQAYKDKIETFNNLLSTLMMRLNKLEQKAYNAQGRKNIEAIDNLMPRMQPWEKSET</sequence>
<proteinExistence type="predicted"/>
<organism evidence="1 2">
    <name type="scientific">Catharanthus roseus</name>
    <name type="common">Madagascar periwinkle</name>
    <name type="synonym">Vinca rosea</name>
    <dbReference type="NCBI Taxonomy" id="4058"/>
    <lineage>
        <taxon>Eukaryota</taxon>
        <taxon>Viridiplantae</taxon>
        <taxon>Streptophyta</taxon>
        <taxon>Embryophyta</taxon>
        <taxon>Tracheophyta</taxon>
        <taxon>Spermatophyta</taxon>
        <taxon>Magnoliopsida</taxon>
        <taxon>eudicotyledons</taxon>
        <taxon>Gunneridae</taxon>
        <taxon>Pentapetalae</taxon>
        <taxon>asterids</taxon>
        <taxon>lamiids</taxon>
        <taxon>Gentianales</taxon>
        <taxon>Apocynaceae</taxon>
        <taxon>Rauvolfioideae</taxon>
        <taxon>Vinceae</taxon>
        <taxon>Catharanthinae</taxon>
        <taxon>Catharanthus</taxon>
    </lineage>
</organism>
<name>A0ACC0AW01_CATRO</name>
<reference evidence="2" key="1">
    <citation type="journal article" date="2023" name="Nat. Plants">
        <title>Single-cell RNA sequencing provides a high-resolution roadmap for understanding the multicellular compartmentation of specialized metabolism.</title>
        <authorList>
            <person name="Sun S."/>
            <person name="Shen X."/>
            <person name="Li Y."/>
            <person name="Li Y."/>
            <person name="Wang S."/>
            <person name="Li R."/>
            <person name="Zhang H."/>
            <person name="Shen G."/>
            <person name="Guo B."/>
            <person name="Wei J."/>
            <person name="Xu J."/>
            <person name="St-Pierre B."/>
            <person name="Chen S."/>
            <person name="Sun C."/>
        </authorList>
    </citation>
    <scope>NUCLEOTIDE SEQUENCE [LARGE SCALE GENOMIC DNA]</scope>
</reference>
<accession>A0ACC0AW01</accession>